<feature type="transmembrane region" description="Helical" evidence="1">
    <location>
        <begin position="6"/>
        <end position="24"/>
    </location>
</feature>
<evidence type="ECO:0000256" key="1">
    <source>
        <dbReference type="SAM" id="Phobius"/>
    </source>
</evidence>
<organism evidence="2">
    <name type="scientific">Agrobacterium albertimagni</name>
    <dbReference type="NCBI Taxonomy" id="147266"/>
    <lineage>
        <taxon>Bacteria</taxon>
        <taxon>Pseudomonadati</taxon>
        <taxon>Pseudomonadota</taxon>
        <taxon>Alphaproteobacteria</taxon>
        <taxon>Hyphomicrobiales</taxon>
        <taxon>Rhizobiaceae</taxon>
        <taxon>Rhizobium/Agrobacterium group</taxon>
        <taxon>Agrobacterium</taxon>
    </lineage>
</organism>
<accession>A0A7C1T946</accession>
<sequence>MGYFSVWHWMVVVVVLLVLGYPVARILHRLGFSKWWVIAALIPYGFFVGLWVLAFVKWPIERQSTPASDA</sequence>
<feature type="transmembrane region" description="Helical" evidence="1">
    <location>
        <begin position="36"/>
        <end position="56"/>
    </location>
</feature>
<protein>
    <submittedName>
        <fullName evidence="2">Uncharacterized protein</fullName>
    </submittedName>
</protein>
<name>A0A7C1T946_9HYPH</name>
<keyword evidence="1" id="KW-0472">Membrane</keyword>
<keyword evidence="1" id="KW-1133">Transmembrane helix</keyword>
<dbReference type="EMBL" id="DSKI01000996">
    <property type="protein sequence ID" value="HEB45805.1"/>
    <property type="molecule type" value="Genomic_DNA"/>
</dbReference>
<evidence type="ECO:0000313" key="2">
    <source>
        <dbReference type="EMBL" id="HEB45805.1"/>
    </source>
</evidence>
<keyword evidence="1" id="KW-0812">Transmembrane</keyword>
<gene>
    <name evidence="2" type="ORF">ENP70_19425</name>
</gene>
<dbReference type="AlphaFoldDB" id="A0A7C1T946"/>
<reference evidence="2" key="1">
    <citation type="journal article" date="2020" name="mSystems">
        <title>Genome- and Community-Level Interaction Insights into Carbon Utilization and Element Cycling Functions of Hydrothermarchaeota in Hydrothermal Sediment.</title>
        <authorList>
            <person name="Zhou Z."/>
            <person name="Liu Y."/>
            <person name="Xu W."/>
            <person name="Pan J."/>
            <person name="Luo Z.H."/>
            <person name="Li M."/>
        </authorList>
    </citation>
    <scope>NUCLEOTIDE SEQUENCE [LARGE SCALE GENOMIC DNA]</scope>
    <source>
        <strain evidence="2">SpSt-243</strain>
    </source>
</reference>
<proteinExistence type="predicted"/>
<comment type="caution">
    <text evidence="2">The sequence shown here is derived from an EMBL/GenBank/DDBJ whole genome shotgun (WGS) entry which is preliminary data.</text>
</comment>